<name>F9FYA1_FUSOF</name>
<accession>F9FYA1</accession>
<comment type="caution">
    <text evidence="1">The sequence shown here is derived from an EMBL/GenBank/DDBJ whole genome shotgun (WGS) entry which is preliminary data.</text>
</comment>
<dbReference type="AlphaFoldDB" id="F9FYA1"/>
<sequence length="77" mass="8776">MSGPLEYHGEFGLVSKFKGIAIMHSKYWTLIALNLDVKYLEGTAIGVRIMADVTKATFVQKEVIYVRGRSYLIFNIY</sequence>
<organism evidence="1">
    <name type="scientific">Fusarium oxysporum (strain Fo5176)</name>
    <name type="common">Fusarium vascular wilt</name>
    <dbReference type="NCBI Taxonomy" id="660025"/>
    <lineage>
        <taxon>Eukaryota</taxon>
        <taxon>Fungi</taxon>
        <taxon>Dikarya</taxon>
        <taxon>Ascomycota</taxon>
        <taxon>Pezizomycotina</taxon>
        <taxon>Sordariomycetes</taxon>
        <taxon>Hypocreomycetidae</taxon>
        <taxon>Hypocreales</taxon>
        <taxon>Nectriaceae</taxon>
        <taxon>Fusarium</taxon>
        <taxon>Fusarium oxysporum species complex</taxon>
    </lineage>
</organism>
<reference evidence="1" key="1">
    <citation type="journal article" date="2012" name="Mol. Plant Microbe Interact.">
        <title>A highly conserved effector in Fusarium oxysporum is required for full virulence on Arabidopsis.</title>
        <authorList>
            <person name="Thatcher L.F."/>
            <person name="Gardiner D.M."/>
            <person name="Kazan K."/>
            <person name="Manners J."/>
        </authorList>
    </citation>
    <scope>NUCLEOTIDE SEQUENCE [LARGE SCALE GENOMIC DNA]</scope>
    <source>
        <strain evidence="1">Fo5176</strain>
    </source>
</reference>
<dbReference type="EMBL" id="AFQF01002876">
    <property type="protein sequence ID" value="EGU78112.1"/>
    <property type="molecule type" value="Genomic_DNA"/>
</dbReference>
<gene>
    <name evidence="1" type="ORF">FOXB_11383</name>
</gene>
<protein>
    <submittedName>
        <fullName evidence="1">Uncharacterized protein</fullName>
    </submittedName>
</protein>
<proteinExistence type="predicted"/>
<evidence type="ECO:0000313" key="1">
    <source>
        <dbReference type="EMBL" id="EGU78112.1"/>
    </source>
</evidence>